<evidence type="ECO:0000313" key="3">
    <source>
        <dbReference type="EMBL" id="MBP2370862.1"/>
    </source>
</evidence>
<dbReference type="Proteomes" id="UP001519295">
    <property type="component" value="Unassembled WGS sequence"/>
</dbReference>
<dbReference type="InterPro" id="IPR029058">
    <property type="entry name" value="AB_hydrolase_fold"/>
</dbReference>
<keyword evidence="1" id="KW-0378">Hydrolase</keyword>
<gene>
    <name evidence="3" type="ORF">JOF36_006558</name>
</gene>
<dbReference type="InterPro" id="IPR013094">
    <property type="entry name" value="AB_hydrolase_3"/>
</dbReference>
<dbReference type="PANTHER" id="PTHR48081:SF8">
    <property type="entry name" value="ALPHA_BETA HYDROLASE FOLD-3 DOMAIN-CONTAINING PROTEIN-RELATED"/>
    <property type="match status" value="1"/>
</dbReference>
<sequence length="314" mass="33407">MRLDASSLIDPALLPLVEESRAFYARRRSGHGPKSRSELLAVREAMPAPAECEPSPSLETVSAGGRSVAVRIHTPTEQSAHGVLLEIHTGGFYLGSAAGSDVRNRRLVDALGIAVVSVDYRLAPENPWPAAPDDCETATLWLAENAVARFGTTRLAMSGFSAGSTLVTTALIRLRDRGVHAFSGAVVQCGTFDLSAQTPAGRLIADEYFLAAYAGDASDRTDPDISPVFAELKGLPPILMVIGEDDVLFDDNLAMTARLLAAGVEVDLRVYPASPHAFTAHATSMAGAALESIDEWLRGQIGYAVQLPAMRRCH</sequence>
<dbReference type="SUPFAM" id="SSF53474">
    <property type="entry name" value="alpha/beta-Hydrolases"/>
    <property type="match status" value="1"/>
</dbReference>
<comment type="caution">
    <text evidence="3">The sequence shown here is derived from an EMBL/GenBank/DDBJ whole genome shotgun (WGS) entry which is preliminary data.</text>
</comment>
<evidence type="ECO:0000256" key="1">
    <source>
        <dbReference type="ARBA" id="ARBA00022801"/>
    </source>
</evidence>
<dbReference type="RefSeq" id="WP_210034425.1">
    <property type="nucleotide sequence ID" value="NZ_JAGINU010000001.1"/>
</dbReference>
<dbReference type="PANTHER" id="PTHR48081">
    <property type="entry name" value="AB HYDROLASE SUPERFAMILY PROTEIN C4A8.06C"/>
    <property type="match status" value="1"/>
</dbReference>
<accession>A0ABS4W3T0</accession>
<reference evidence="3 4" key="1">
    <citation type="submission" date="2021-03" db="EMBL/GenBank/DDBJ databases">
        <title>Sequencing the genomes of 1000 actinobacteria strains.</title>
        <authorList>
            <person name="Klenk H.-P."/>
        </authorList>
    </citation>
    <scope>NUCLEOTIDE SEQUENCE [LARGE SCALE GENOMIC DNA]</scope>
    <source>
        <strain evidence="3 4">DSM 45256</strain>
    </source>
</reference>
<dbReference type="EMBL" id="JAGINU010000001">
    <property type="protein sequence ID" value="MBP2370862.1"/>
    <property type="molecule type" value="Genomic_DNA"/>
</dbReference>
<organism evidence="3 4">
    <name type="scientific">Pseudonocardia parietis</name>
    <dbReference type="NCBI Taxonomy" id="570936"/>
    <lineage>
        <taxon>Bacteria</taxon>
        <taxon>Bacillati</taxon>
        <taxon>Actinomycetota</taxon>
        <taxon>Actinomycetes</taxon>
        <taxon>Pseudonocardiales</taxon>
        <taxon>Pseudonocardiaceae</taxon>
        <taxon>Pseudonocardia</taxon>
    </lineage>
</organism>
<dbReference type="InterPro" id="IPR050300">
    <property type="entry name" value="GDXG_lipolytic_enzyme"/>
</dbReference>
<proteinExistence type="predicted"/>
<keyword evidence="4" id="KW-1185">Reference proteome</keyword>
<evidence type="ECO:0000313" key="4">
    <source>
        <dbReference type="Proteomes" id="UP001519295"/>
    </source>
</evidence>
<evidence type="ECO:0000259" key="2">
    <source>
        <dbReference type="Pfam" id="PF07859"/>
    </source>
</evidence>
<name>A0ABS4W3T0_9PSEU</name>
<dbReference type="Gene3D" id="3.40.50.1820">
    <property type="entry name" value="alpha/beta hydrolase"/>
    <property type="match status" value="1"/>
</dbReference>
<feature type="domain" description="Alpha/beta hydrolase fold-3" evidence="2">
    <location>
        <begin position="85"/>
        <end position="279"/>
    </location>
</feature>
<protein>
    <submittedName>
        <fullName evidence="3">Acetyl esterase/lipase</fullName>
    </submittedName>
</protein>
<dbReference type="Pfam" id="PF07859">
    <property type="entry name" value="Abhydrolase_3"/>
    <property type="match status" value="1"/>
</dbReference>